<organism evidence="2 3">
    <name type="scientific">Roseivivax sediminis</name>
    <dbReference type="NCBI Taxonomy" id="936889"/>
    <lineage>
        <taxon>Bacteria</taxon>
        <taxon>Pseudomonadati</taxon>
        <taxon>Pseudomonadota</taxon>
        <taxon>Alphaproteobacteria</taxon>
        <taxon>Rhodobacterales</taxon>
        <taxon>Roseobacteraceae</taxon>
        <taxon>Roseivivax</taxon>
    </lineage>
</organism>
<accession>A0A1I1U511</accession>
<protein>
    <submittedName>
        <fullName evidence="2">Endonuclease/Exonuclease/phosphatase family protein</fullName>
    </submittedName>
</protein>
<dbReference type="AlphaFoldDB" id="A0A1I1U511"/>
<name>A0A1I1U511_9RHOB</name>
<reference evidence="2 3" key="1">
    <citation type="submission" date="2016-10" db="EMBL/GenBank/DDBJ databases">
        <authorList>
            <person name="Varghese N."/>
            <person name="Submissions S."/>
        </authorList>
    </citation>
    <scope>NUCLEOTIDE SEQUENCE [LARGE SCALE GENOMIC DNA]</scope>
    <source>
        <strain evidence="3">YIM D21,KCTC 23444,ACCC 10710</strain>
    </source>
</reference>
<dbReference type="GO" id="GO:0004527">
    <property type="term" value="F:exonuclease activity"/>
    <property type="evidence" value="ECO:0007669"/>
    <property type="project" value="UniProtKB-KW"/>
</dbReference>
<dbReference type="SUPFAM" id="SSF56219">
    <property type="entry name" value="DNase I-like"/>
    <property type="match status" value="1"/>
</dbReference>
<keyword evidence="3" id="KW-1185">Reference proteome</keyword>
<feature type="domain" description="Endonuclease/exonuclease/phosphatase" evidence="1">
    <location>
        <begin position="2"/>
        <end position="252"/>
    </location>
</feature>
<sequence length="271" mass="29466">MRPDILVLTDIDYDHGGAALTALADLLRGAGLDYPHAYQTRPNTGVPTGIDIDGDGRRNRARDAQGWGYYNGHGGSAVLSARPILAGEAQDLSHLLWRDLPGSLIEQDDPAHAVQRLSSDVHWLLPVEAAPGLRVSLMVFHATPPVFDGPKDRNGRRNADEIRLWQVLLDGRLGVPPPDSFVIAGNANLDPEAGDGRREAIRALLADPRLRDPLPGVPSVDWSRLDLGQMRVSYLLPSRDLAVRDAGVHEAAAEAGEHRLVWVDLEVTEGR</sequence>
<evidence type="ECO:0000313" key="2">
    <source>
        <dbReference type="EMBL" id="SFD65887.1"/>
    </source>
</evidence>
<evidence type="ECO:0000313" key="3">
    <source>
        <dbReference type="Proteomes" id="UP000325289"/>
    </source>
</evidence>
<gene>
    <name evidence="2" type="ORF">SAMN04515678_102157</name>
</gene>
<dbReference type="InterPro" id="IPR036691">
    <property type="entry name" value="Endo/exonu/phosph_ase_sf"/>
</dbReference>
<proteinExistence type="predicted"/>
<dbReference type="GO" id="GO:0004519">
    <property type="term" value="F:endonuclease activity"/>
    <property type="evidence" value="ECO:0007669"/>
    <property type="project" value="UniProtKB-KW"/>
</dbReference>
<dbReference type="Pfam" id="PF03372">
    <property type="entry name" value="Exo_endo_phos"/>
    <property type="match status" value="1"/>
</dbReference>
<dbReference type="Gene3D" id="3.60.10.10">
    <property type="entry name" value="Endonuclease/exonuclease/phosphatase"/>
    <property type="match status" value="1"/>
</dbReference>
<dbReference type="Proteomes" id="UP000325289">
    <property type="component" value="Unassembled WGS sequence"/>
</dbReference>
<keyword evidence="2" id="KW-0269">Exonuclease</keyword>
<dbReference type="EMBL" id="FOMS01000002">
    <property type="protein sequence ID" value="SFD65887.1"/>
    <property type="molecule type" value="Genomic_DNA"/>
</dbReference>
<dbReference type="InterPro" id="IPR005135">
    <property type="entry name" value="Endo/exonuclease/phosphatase"/>
</dbReference>
<keyword evidence="2" id="KW-0255">Endonuclease</keyword>
<keyword evidence="2" id="KW-0540">Nuclease</keyword>
<evidence type="ECO:0000259" key="1">
    <source>
        <dbReference type="Pfam" id="PF03372"/>
    </source>
</evidence>
<keyword evidence="2" id="KW-0378">Hydrolase</keyword>